<evidence type="ECO:0000313" key="2">
    <source>
        <dbReference type="Proteomes" id="UP000295334"/>
    </source>
</evidence>
<evidence type="ECO:0008006" key="3">
    <source>
        <dbReference type="Google" id="ProtNLM"/>
    </source>
</evidence>
<dbReference type="Proteomes" id="UP000295334">
    <property type="component" value="Unassembled WGS sequence"/>
</dbReference>
<dbReference type="PROSITE" id="PS51257">
    <property type="entry name" value="PROKAR_LIPOPROTEIN"/>
    <property type="match status" value="1"/>
</dbReference>
<name>A0A4V2NVM4_9BACT</name>
<protein>
    <recommendedName>
        <fullName evidence="3">Lipocalin-like domain-containing protein</fullName>
    </recommendedName>
</protein>
<comment type="caution">
    <text evidence="1">The sequence shown here is derived from an EMBL/GenBank/DDBJ whole genome shotgun (WGS) entry which is preliminary data.</text>
</comment>
<dbReference type="OrthoDB" id="955522at2"/>
<reference evidence="1 2" key="1">
    <citation type="submission" date="2019-03" db="EMBL/GenBank/DDBJ databases">
        <authorList>
            <person name="Kim M.K.M."/>
        </authorList>
    </citation>
    <scope>NUCLEOTIDE SEQUENCE [LARGE SCALE GENOMIC DNA]</scope>
    <source>
        <strain evidence="1 2">17J68-12</strain>
    </source>
</reference>
<dbReference type="AlphaFoldDB" id="A0A4V2NVM4"/>
<proteinExistence type="predicted"/>
<dbReference type="EMBL" id="SJZI01000042">
    <property type="protein sequence ID" value="TCJ14102.1"/>
    <property type="molecule type" value="Genomic_DNA"/>
</dbReference>
<organism evidence="1 2">
    <name type="scientific">Flaviaesturariibacter flavus</name>
    <dbReference type="NCBI Taxonomy" id="2502780"/>
    <lineage>
        <taxon>Bacteria</taxon>
        <taxon>Pseudomonadati</taxon>
        <taxon>Bacteroidota</taxon>
        <taxon>Chitinophagia</taxon>
        <taxon>Chitinophagales</taxon>
        <taxon>Chitinophagaceae</taxon>
        <taxon>Flaviaestuariibacter</taxon>
    </lineage>
</organism>
<accession>A0A4V2NVM4</accession>
<dbReference type="RefSeq" id="WP_131448895.1">
    <property type="nucleotide sequence ID" value="NZ_SJZI01000042.1"/>
</dbReference>
<keyword evidence="2" id="KW-1185">Reference proteome</keyword>
<evidence type="ECO:0000313" key="1">
    <source>
        <dbReference type="EMBL" id="TCJ14102.1"/>
    </source>
</evidence>
<sequence>MRKLLLLALVATIGCSRENSRSELMAETAAAPAPIKDPAALVGSWQRFETFRDPGDGSGTWQPVTGDDITRVTFGAGGEFTASSNSSLAPYTRYTPNSGRELRLFGGHGDSLTVFFETDGQVLQLIKEARETAMDRYRKL</sequence>
<gene>
    <name evidence="1" type="ORF">EPD60_08815</name>
</gene>